<feature type="region of interest" description="Disordered" evidence="7">
    <location>
        <begin position="1"/>
        <end position="155"/>
    </location>
</feature>
<comment type="subcellular location">
    <subcellularLocation>
        <location evidence="1">Cytoplasm</location>
    </subcellularLocation>
</comment>
<evidence type="ECO:0000256" key="4">
    <source>
        <dbReference type="ARBA" id="ARBA00022737"/>
    </source>
</evidence>
<dbReference type="InParanoid" id="A0A669EUT4"/>
<dbReference type="Pfam" id="PF17776">
    <property type="entry name" value="NLRC4_HD2"/>
    <property type="match status" value="1"/>
</dbReference>
<evidence type="ECO:0000256" key="5">
    <source>
        <dbReference type="ARBA" id="ARBA00022741"/>
    </source>
</evidence>
<dbReference type="PROSITE" id="PS50837">
    <property type="entry name" value="NACHT"/>
    <property type="match status" value="1"/>
</dbReference>
<dbReference type="PANTHER" id="PTHR24106">
    <property type="entry name" value="NACHT, LRR AND CARD DOMAINS-CONTAINING"/>
    <property type="match status" value="1"/>
</dbReference>
<evidence type="ECO:0000313" key="10">
    <source>
        <dbReference type="Proteomes" id="UP000005207"/>
    </source>
</evidence>
<keyword evidence="4" id="KW-0677">Repeat</keyword>
<sequence length="957" mass="108809">MDQCEDREEGVPPSKSTLCGEHESQTKAQRNPPGPPPSSVSYESNRVKDVIKKFEQRQSAEKKIHQRLKPGPPPTLVSLKSDQSNHRSIDFKSQPVSAAERGQRSQSAGSSCPSVRSDWSKNYPPDFSAEPGPTRVEQERAEVSTGQSAQQHQTHLDSVVTRLEDNITMFVKNELKKIQKLLSPDHPETLKSQMEDEEMFEGEDEDERKSCREAFLKITLHFLRRLKQHEMADHLQSKIFAPLCKRELKAQLKKKFQCVFEGIAKAGSPTLLNQIYTELYITEGGTAEVNDEHEVRQIETASRKPDRPETTIRQEDIFKSSPGRDQPIRTVLTKGVAGIGKTVLTQKYSLDWAEDKANQDIQFIFPFTFRELNVLKEEKFSLVGLVHHFFNQTNQSGICRVEDFQVVFIFDGLDECRLPLDFHKTTILTETRKSTSLDVLLINLIRGNLLPSARLWITTRPAAANQIPPWCVDMVTEVRGFTDPQKEEYFRKRFRDEEQASRIISHIKKARSLHIMCHIPVFCWITATVLEDVLETREGGQLPKTLTEMYIHFLVVQAKVKRIKYDGGAETDPHWSPESRKMMESLGKLAFDQLQKGNLIFYEPDLTECGIDIRAASVYSGVFTQIFKEERGLYQDKVFCFVHLSVQEFLAALHVHLTFINSGLNLMAQQQTTSTWSKLFNKLKLQSLHQSAVNKALQSPNGHLDLFLRFLLGLSLQTSQSLLRGLLTQTGSSSQTNQETVQYIKKKLSENLSAEKSINLFHCLNELNDRSLVEEIQQSLRSGRLSTDKLSPAQWSALVFILLSSEEDLDVFDLKKYFGSEEALLRLLPVVKVCKKALLIDCGLSEISCDYLAAALKSNPSHLRELDLSWNYNLQDPGVKHLCGFLESPGCGLETLRLMSCGLSEISCDYLAAALKSNPSHLRQLELWGNKLQDPDVKQLSDLQQSPDYRLETLVWR</sequence>
<dbReference type="GO" id="GO:0005524">
    <property type="term" value="F:ATP binding"/>
    <property type="evidence" value="ECO:0007669"/>
    <property type="project" value="UniProtKB-KW"/>
</dbReference>
<name>A0A669EUT4_ORENI</name>
<keyword evidence="6" id="KW-0067">ATP-binding</keyword>
<dbReference type="InterPro" id="IPR032675">
    <property type="entry name" value="LRR_dom_sf"/>
</dbReference>
<keyword evidence="5" id="KW-0547">Nucleotide-binding</keyword>
<reference evidence="9" key="2">
    <citation type="submission" date="2025-09" db="UniProtKB">
        <authorList>
            <consortium name="Ensembl"/>
        </authorList>
    </citation>
    <scope>IDENTIFICATION</scope>
</reference>
<reference evidence="9" key="1">
    <citation type="submission" date="2025-08" db="UniProtKB">
        <authorList>
            <consortium name="Ensembl"/>
        </authorList>
    </citation>
    <scope>IDENTIFICATION</scope>
</reference>
<dbReference type="InterPro" id="IPR007111">
    <property type="entry name" value="NACHT_NTPase"/>
</dbReference>
<dbReference type="AlphaFoldDB" id="A0A669EUT4"/>
<dbReference type="Pfam" id="PF13516">
    <property type="entry name" value="LRR_6"/>
    <property type="match status" value="1"/>
</dbReference>
<keyword evidence="2" id="KW-0963">Cytoplasm</keyword>
<evidence type="ECO:0000259" key="8">
    <source>
        <dbReference type="PROSITE" id="PS50837"/>
    </source>
</evidence>
<evidence type="ECO:0000256" key="7">
    <source>
        <dbReference type="SAM" id="MobiDB-lite"/>
    </source>
</evidence>
<proteinExistence type="predicted"/>
<dbReference type="InterPro" id="IPR027417">
    <property type="entry name" value="P-loop_NTPase"/>
</dbReference>
<feature type="domain" description="NACHT" evidence="8">
    <location>
        <begin position="329"/>
        <end position="463"/>
    </location>
</feature>
<dbReference type="OMA" id="CRVEDFQ"/>
<evidence type="ECO:0000256" key="2">
    <source>
        <dbReference type="ARBA" id="ARBA00022490"/>
    </source>
</evidence>
<dbReference type="SMART" id="SM01288">
    <property type="entry name" value="FISNA"/>
    <property type="match status" value="1"/>
</dbReference>
<dbReference type="Ensembl" id="ENSONIT00000077252.1">
    <property type="protein sequence ID" value="ENSONIP00000074647.1"/>
    <property type="gene ID" value="ENSONIG00000029396.1"/>
</dbReference>
<feature type="compositionally biased region" description="Polar residues" evidence="7">
    <location>
        <begin position="144"/>
        <end position="153"/>
    </location>
</feature>
<dbReference type="GO" id="GO:0005737">
    <property type="term" value="C:cytoplasm"/>
    <property type="evidence" value="ECO:0007669"/>
    <property type="project" value="UniProtKB-SubCell"/>
</dbReference>
<keyword evidence="10" id="KW-1185">Reference proteome</keyword>
<feature type="compositionally biased region" description="Polar residues" evidence="7">
    <location>
        <begin position="104"/>
        <end position="114"/>
    </location>
</feature>
<dbReference type="Pfam" id="PF05729">
    <property type="entry name" value="NACHT"/>
    <property type="match status" value="1"/>
</dbReference>
<dbReference type="Gene3D" id="3.40.50.300">
    <property type="entry name" value="P-loop containing nucleotide triphosphate hydrolases"/>
    <property type="match status" value="1"/>
</dbReference>
<dbReference type="InterPro" id="IPR041075">
    <property type="entry name" value="NOD1/2_WH"/>
</dbReference>
<evidence type="ECO:0000256" key="1">
    <source>
        <dbReference type="ARBA" id="ARBA00004496"/>
    </source>
</evidence>
<dbReference type="InterPro" id="IPR029495">
    <property type="entry name" value="NACHT-assoc"/>
</dbReference>
<dbReference type="SUPFAM" id="SSF52047">
    <property type="entry name" value="RNI-like"/>
    <property type="match status" value="1"/>
</dbReference>
<dbReference type="InterPro" id="IPR041267">
    <property type="entry name" value="NLRP_HD2"/>
</dbReference>
<dbReference type="GeneTree" id="ENSGT01150000286915"/>
<dbReference type="Proteomes" id="UP000005207">
    <property type="component" value="Unplaced"/>
</dbReference>
<keyword evidence="3" id="KW-0433">Leucine-rich repeat</keyword>
<organism evidence="9 10">
    <name type="scientific">Oreochromis niloticus</name>
    <name type="common">Nile tilapia</name>
    <name type="synonym">Tilapia nilotica</name>
    <dbReference type="NCBI Taxonomy" id="8128"/>
    <lineage>
        <taxon>Eukaryota</taxon>
        <taxon>Metazoa</taxon>
        <taxon>Chordata</taxon>
        <taxon>Craniata</taxon>
        <taxon>Vertebrata</taxon>
        <taxon>Euteleostomi</taxon>
        <taxon>Actinopterygii</taxon>
        <taxon>Neopterygii</taxon>
        <taxon>Teleostei</taxon>
        <taxon>Neoteleostei</taxon>
        <taxon>Acanthomorphata</taxon>
        <taxon>Ovalentaria</taxon>
        <taxon>Cichlomorphae</taxon>
        <taxon>Cichliformes</taxon>
        <taxon>Cichlidae</taxon>
        <taxon>African cichlids</taxon>
        <taxon>Pseudocrenilabrinae</taxon>
        <taxon>Oreochromini</taxon>
        <taxon>Oreochromis</taxon>
    </lineage>
</organism>
<dbReference type="Gene3D" id="3.80.10.10">
    <property type="entry name" value="Ribonuclease Inhibitor"/>
    <property type="match status" value="1"/>
</dbReference>
<dbReference type="InterPro" id="IPR051261">
    <property type="entry name" value="NLR"/>
</dbReference>
<dbReference type="FunFam" id="3.40.50.300:FF:001524">
    <property type="entry name" value="Si:dkey-126g1.7"/>
    <property type="match status" value="1"/>
</dbReference>
<dbReference type="InterPro" id="IPR001611">
    <property type="entry name" value="Leu-rich_rpt"/>
</dbReference>
<evidence type="ECO:0000256" key="6">
    <source>
        <dbReference type="ARBA" id="ARBA00022840"/>
    </source>
</evidence>
<dbReference type="SMART" id="SM00368">
    <property type="entry name" value="LRR_RI"/>
    <property type="match status" value="3"/>
</dbReference>
<evidence type="ECO:0000313" key="9">
    <source>
        <dbReference type="Ensembl" id="ENSONIP00000074647.1"/>
    </source>
</evidence>
<evidence type="ECO:0000256" key="3">
    <source>
        <dbReference type="ARBA" id="ARBA00022614"/>
    </source>
</evidence>
<dbReference type="Pfam" id="PF17779">
    <property type="entry name" value="WHD_NOD2"/>
    <property type="match status" value="1"/>
</dbReference>
<accession>A0A669EUT4</accession>
<dbReference type="Pfam" id="PF14484">
    <property type="entry name" value="FISNA"/>
    <property type="match status" value="1"/>
</dbReference>
<protein>
    <recommendedName>
        <fullName evidence="8">NACHT domain-containing protein</fullName>
    </recommendedName>
</protein>
<feature type="compositionally biased region" description="Basic and acidic residues" evidence="7">
    <location>
        <begin position="45"/>
        <end position="63"/>
    </location>
</feature>